<feature type="region of interest" description="Disordered" evidence="1">
    <location>
        <begin position="1"/>
        <end position="56"/>
    </location>
</feature>
<gene>
    <name evidence="2" type="ordered locus">RHE_PF00136</name>
</gene>
<sequence length="140" mass="15781">MKARSCEYPRGERRLHERPAGSLGTSTTSDGIDASALGDAELTRIGRRPAMEKRRKRRVRTLNALTNAVADPDVYRWLPNDMEVDVDNLFHCRPHCQVSPTTAFSCPSSQAAMVGPLSDSLEENIGRRTRSLMILHERRY</sequence>
<dbReference type="AlphaFoldDB" id="Q2JZF9"/>
<evidence type="ECO:0000256" key="1">
    <source>
        <dbReference type="SAM" id="MobiDB-lite"/>
    </source>
</evidence>
<dbReference type="Proteomes" id="UP000001936">
    <property type="component" value="Plasmid p42f"/>
</dbReference>
<keyword evidence="3" id="KW-1185">Reference proteome</keyword>
<dbReference type="KEGG" id="ret:RHE_PF00136"/>
<evidence type="ECO:0000313" key="2">
    <source>
        <dbReference type="EMBL" id="ABC94027.1"/>
    </source>
</evidence>
<protein>
    <submittedName>
        <fullName evidence="2">Uncharacterized protein</fullName>
    </submittedName>
</protein>
<feature type="compositionally biased region" description="Basic and acidic residues" evidence="1">
    <location>
        <begin position="1"/>
        <end position="19"/>
    </location>
</feature>
<keyword evidence="2" id="KW-0614">Plasmid</keyword>
<geneLocation type="plasmid" evidence="2 3">
    <name>p42f</name>
</geneLocation>
<organism evidence="2 3">
    <name type="scientific">Rhizobium etli (strain ATCC 51251 / DSM 11541 / JCM 21823 / NBRC 15573 / CFN 42)</name>
    <dbReference type="NCBI Taxonomy" id="347834"/>
    <lineage>
        <taxon>Bacteria</taxon>
        <taxon>Pseudomonadati</taxon>
        <taxon>Pseudomonadota</taxon>
        <taxon>Alphaproteobacteria</taxon>
        <taxon>Hyphomicrobiales</taxon>
        <taxon>Rhizobiaceae</taxon>
        <taxon>Rhizobium/Agrobacterium group</taxon>
        <taxon>Rhizobium</taxon>
    </lineage>
</organism>
<dbReference type="EMBL" id="CP000138">
    <property type="protein sequence ID" value="ABC94027.1"/>
    <property type="molecule type" value="Genomic_DNA"/>
</dbReference>
<proteinExistence type="predicted"/>
<evidence type="ECO:0000313" key="3">
    <source>
        <dbReference type="Proteomes" id="UP000001936"/>
    </source>
</evidence>
<dbReference type="HOGENOM" id="CLU_1833586_0_0_5"/>
<accession>Q2JZF9</accession>
<name>Q2JZF9_RHIEC</name>
<feature type="compositionally biased region" description="Basic and acidic residues" evidence="1">
    <location>
        <begin position="41"/>
        <end position="52"/>
    </location>
</feature>
<reference evidence="2 3" key="1">
    <citation type="journal article" date="2006" name="Proc. Natl. Acad. Sci. U.S.A.">
        <title>The partitioned Rhizobium etli genome: genetic and metabolic redundancy in seven interacting replicons.</title>
        <authorList>
            <person name="Gonzalez V."/>
            <person name="Santamaria R.I."/>
            <person name="Bustos P."/>
            <person name="Hernandez-Gonzalez I."/>
            <person name="Medrano-Soto A."/>
            <person name="Moreno-Hagelsieb G."/>
            <person name="Janga S.C."/>
            <person name="Ramirez M.A."/>
            <person name="Jimenez-Jacinto V."/>
            <person name="Collado-Vides J."/>
            <person name="Davila G."/>
        </authorList>
    </citation>
    <scope>NUCLEOTIDE SEQUENCE [LARGE SCALE GENOMIC DNA]</scope>
    <source>
        <strain evidence="3">ATCC 51251 / DSM 11541 / JCM 21823 / NBRC 15573 / CFN 42</strain>
    </source>
</reference>